<feature type="domain" description="EAL" evidence="1">
    <location>
        <begin position="183"/>
        <end position="430"/>
    </location>
</feature>
<accession>A0A7W6EWS0</accession>
<dbReference type="EMBL" id="JACICY010000005">
    <property type="protein sequence ID" value="MBB3861139.1"/>
    <property type="molecule type" value="Genomic_DNA"/>
</dbReference>
<feature type="domain" description="GGDEF" evidence="2">
    <location>
        <begin position="38"/>
        <end position="174"/>
    </location>
</feature>
<dbReference type="InterPro" id="IPR043128">
    <property type="entry name" value="Rev_trsase/Diguanyl_cyclase"/>
</dbReference>
<dbReference type="PROSITE" id="PS50887">
    <property type="entry name" value="GGDEF"/>
    <property type="match status" value="1"/>
</dbReference>
<evidence type="ECO:0000259" key="1">
    <source>
        <dbReference type="PROSITE" id="PS50883"/>
    </source>
</evidence>
<dbReference type="SMART" id="SM00267">
    <property type="entry name" value="GGDEF"/>
    <property type="match status" value="1"/>
</dbReference>
<gene>
    <name evidence="3" type="ORF">GGQ88_002411</name>
</gene>
<dbReference type="InterPro" id="IPR001633">
    <property type="entry name" value="EAL_dom"/>
</dbReference>
<comment type="caution">
    <text evidence="3">The sequence shown here is derived from an EMBL/GenBank/DDBJ whole genome shotgun (WGS) entry which is preliminary data.</text>
</comment>
<dbReference type="InterPro" id="IPR029787">
    <property type="entry name" value="Nucleotide_cyclase"/>
</dbReference>
<dbReference type="CDD" id="cd01948">
    <property type="entry name" value="EAL"/>
    <property type="match status" value="1"/>
</dbReference>
<dbReference type="RefSeq" id="WP_183613479.1">
    <property type="nucleotide sequence ID" value="NZ_JACICY010000005.1"/>
</dbReference>
<dbReference type="SUPFAM" id="SSF141868">
    <property type="entry name" value="EAL domain-like"/>
    <property type="match status" value="1"/>
</dbReference>
<dbReference type="PANTHER" id="PTHR33121">
    <property type="entry name" value="CYCLIC DI-GMP PHOSPHODIESTERASE PDEF"/>
    <property type="match status" value="1"/>
</dbReference>
<dbReference type="InterPro" id="IPR035919">
    <property type="entry name" value="EAL_sf"/>
</dbReference>
<dbReference type="InterPro" id="IPR050706">
    <property type="entry name" value="Cyclic-di-GMP_PDE-like"/>
</dbReference>
<dbReference type="PROSITE" id="PS50883">
    <property type="entry name" value="EAL"/>
    <property type="match status" value="1"/>
</dbReference>
<name>A0A7W6EWS0_9SPHN</name>
<dbReference type="InterPro" id="IPR000160">
    <property type="entry name" value="GGDEF_dom"/>
</dbReference>
<keyword evidence="4" id="KW-1185">Reference proteome</keyword>
<dbReference type="Proteomes" id="UP000562395">
    <property type="component" value="Unassembled WGS sequence"/>
</dbReference>
<dbReference type="Pfam" id="PF00990">
    <property type="entry name" value="GGDEF"/>
    <property type="match status" value="1"/>
</dbReference>
<dbReference type="Gene3D" id="3.20.20.450">
    <property type="entry name" value="EAL domain"/>
    <property type="match status" value="1"/>
</dbReference>
<dbReference type="SMART" id="SM00052">
    <property type="entry name" value="EAL"/>
    <property type="match status" value="1"/>
</dbReference>
<evidence type="ECO:0000313" key="4">
    <source>
        <dbReference type="Proteomes" id="UP000562395"/>
    </source>
</evidence>
<evidence type="ECO:0000313" key="3">
    <source>
        <dbReference type="EMBL" id="MBB3861139.1"/>
    </source>
</evidence>
<protein>
    <submittedName>
        <fullName evidence="3">Putative signal transduction protein with EAL and GGDEF domain</fullName>
    </submittedName>
</protein>
<dbReference type="Gene3D" id="3.30.70.270">
    <property type="match status" value="1"/>
</dbReference>
<dbReference type="SUPFAM" id="SSF55073">
    <property type="entry name" value="Nucleotide cyclase"/>
    <property type="match status" value="1"/>
</dbReference>
<organism evidence="3 4">
    <name type="scientific">Novosphingobium hassiacum</name>
    <dbReference type="NCBI Taxonomy" id="173676"/>
    <lineage>
        <taxon>Bacteria</taxon>
        <taxon>Pseudomonadati</taxon>
        <taxon>Pseudomonadota</taxon>
        <taxon>Alphaproteobacteria</taxon>
        <taxon>Sphingomonadales</taxon>
        <taxon>Sphingomonadaceae</taxon>
        <taxon>Novosphingobium</taxon>
    </lineage>
</organism>
<reference evidence="3 4" key="1">
    <citation type="submission" date="2020-08" db="EMBL/GenBank/DDBJ databases">
        <title>Genomic Encyclopedia of Type Strains, Phase IV (KMG-IV): sequencing the most valuable type-strain genomes for metagenomic binning, comparative biology and taxonomic classification.</title>
        <authorList>
            <person name="Goeker M."/>
        </authorList>
    </citation>
    <scope>NUCLEOTIDE SEQUENCE [LARGE SCALE GENOMIC DNA]</scope>
    <source>
        <strain evidence="3 4">DSM 14552</strain>
    </source>
</reference>
<evidence type="ECO:0000259" key="2">
    <source>
        <dbReference type="PROSITE" id="PS50887"/>
    </source>
</evidence>
<sequence>MPQDFSSPAAANEQRDRLTGLPGAAQASAWLDRASEQGFVHAMLVGLHRFRSVNLAYGQASGDLALAEIARRIRDFVAEELGADALVARIAGGEFLVASTLITSRERWQWLAEALARTVGRAMPMHGDVLNLAPRTALLRGQSGERGASMIDRLDQALASLQQQSGRRVLWADGSHRARGRSAARLEADLIGAMTRDEIGLVFQPQFAVADGTLAGVEALARWDHPQLGRIGAETLFAIAERGDHVAQLSRHIGRRALGIAAGWAVALPLSLNVTAEDLGDETFASDIRGILHETGFPPANLTLEVTEHALVADFARSARALGELADLGVRIALDDFGTGYANFRTLKALPVDTLKLDASLACDIDHDPRDRAILKAIVAMARALGQKVVVEGIERESQLAVLAEEGCDTFQGFLRAGPLPAENIAALLR</sequence>
<dbReference type="GO" id="GO:0071111">
    <property type="term" value="F:cyclic-guanylate-specific phosphodiesterase activity"/>
    <property type="evidence" value="ECO:0007669"/>
    <property type="project" value="InterPro"/>
</dbReference>
<proteinExistence type="predicted"/>
<dbReference type="PANTHER" id="PTHR33121:SF70">
    <property type="entry name" value="SIGNALING PROTEIN YKOW"/>
    <property type="match status" value="1"/>
</dbReference>
<dbReference type="Pfam" id="PF00563">
    <property type="entry name" value="EAL"/>
    <property type="match status" value="1"/>
</dbReference>
<dbReference type="AlphaFoldDB" id="A0A7W6EWS0"/>